<keyword evidence="4" id="KW-1185">Reference proteome</keyword>
<dbReference type="SUPFAM" id="SSF54909">
    <property type="entry name" value="Dimeric alpha+beta barrel"/>
    <property type="match status" value="1"/>
</dbReference>
<accession>A0A9W8Z0N4</accession>
<evidence type="ECO:0000256" key="1">
    <source>
        <dbReference type="ARBA" id="ARBA00005986"/>
    </source>
</evidence>
<comment type="caution">
    <text evidence="3">The sequence shown here is derived from an EMBL/GenBank/DDBJ whole genome shotgun (WGS) entry which is preliminary data.</text>
</comment>
<proteinExistence type="inferred from homology"/>
<dbReference type="AlphaFoldDB" id="A0A9W8Z0N4"/>
<dbReference type="GO" id="GO:0016491">
    <property type="term" value="F:oxidoreductase activity"/>
    <property type="evidence" value="ECO:0007669"/>
    <property type="project" value="InterPro"/>
</dbReference>
<dbReference type="InterPro" id="IPR009799">
    <property type="entry name" value="EthD_dom"/>
</dbReference>
<reference evidence="3" key="1">
    <citation type="submission" date="2022-10" db="EMBL/GenBank/DDBJ databases">
        <title>Tapping the CABI collections for fungal endophytes: first genome assemblies for Collariella, Neodidymelliopsis, Ascochyta clinopodiicola, Didymella pomorum, Didymosphaeria variabile, Neocosmospora piperis and Neocucurbitaria cava.</title>
        <authorList>
            <person name="Hill R."/>
        </authorList>
    </citation>
    <scope>NUCLEOTIDE SEQUENCE</scope>
    <source>
        <strain evidence="3">IMI 355082</strain>
    </source>
</reference>
<comment type="similarity">
    <text evidence="1">Belongs to the tpcK family.</text>
</comment>
<dbReference type="PANTHER" id="PTHR40260">
    <property type="entry name" value="BLR8190 PROTEIN"/>
    <property type="match status" value="1"/>
</dbReference>
<organism evidence="3 4">
    <name type="scientific">Gnomoniopsis smithogilvyi</name>
    <dbReference type="NCBI Taxonomy" id="1191159"/>
    <lineage>
        <taxon>Eukaryota</taxon>
        <taxon>Fungi</taxon>
        <taxon>Dikarya</taxon>
        <taxon>Ascomycota</taxon>
        <taxon>Pezizomycotina</taxon>
        <taxon>Sordariomycetes</taxon>
        <taxon>Sordariomycetidae</taxon>
        <taxon>Diaporthales</taxon>
        <taxon>Gnomoniaceae</taxon>
        <taxon>Gnomoniopsis</taxon>
    </lineage>
</organism>
<dbReference type="Proteomes" id="UP001140453">
    <property type="component" value="Unassembled WGS sequence"/>
</dbReference>
<dbReference type="EMBL" id="JAPEVB010000002">
    <property type="protein sequence ID" value="KAJ4394342.1"/>
    <property type="molecule type" value="Genomic_DNA"/>
</dbReference>
<evidence type="ECO:0000259" key="2">
    <source>
        <dbReference type="Pfam" id="PF07110"/>
    </source>
</evidence>
<dbReference type="InterPro" id="IPR011008">
    <property type="entry name" value="Dimeric_a/b-barrel"/>
</dbReference>
<dbReference type="PANTHER" id="PTHR40260:SF2">
    <property type="entry name" value="BLR8190 PROTEIN"/>
    <property type="match status" value="1"/>
</dbReference>
<dbReference type="NCBIfam" id="TIGR02118">
    <property type="entry name" value="EthD family reductase"/>
    <property type="match status" value="1"/>
</dbReference>
<dbReference type="Pfam" id="PF07110">
    <property type="entry name" value="EthD"/>
    <property type="match status" value="1"/>
</dbReference>
<gene>
    <name evidence="3" type="ORF">N0V93_003559</name>
</gene>
<dbReference type="OrthoDB" id="4892971at2759"/>
<sequence>MPAIITVVYPRPSKPEVAFKFDYDHYYKVHMPLVQEIWGPRGLKSWTVTEHTDKDEPYFLQCKMDWDSVEDFKKAAASEESAKLFADVPNFTDIELKILKGDIVRKWNIL</sequence>
<evidence type="ECO:0000313" key="4">
    <source>
        <dbReference type="Proteomes" id="UP001140453"/>
    </source>
</evidence>
<dbReference type="Gene3D" id="3.30.70.100">
    <property type="match status" value="1"/>
</dbReference>
<protein>
    <recommendedName>
        <fullName evidence="2">EthD domain-containing protein</fullName>
    </recommendedName>
</protein>
<evidence type="ECO:0000313" key="3">
    <source>
        <dbReference type="EMBL" id="KAJ4394342.1"/>
    </source>
</evidence>
<name>A0A9W8Z0N4_9PEZI</name>
<feature type="domain" description="EthD" evidence="2">
    <location>
        <begin position="15"/>
        <end position="94"/>
    </location>
</feature>